<dbReference type="SUPFAM" id="SSF51905">
    <property type="entry name" value="FAD/NAD(P)-binding domain"/>
    <property type="match status" value="1"/>
</dbReference>
<dbReference type="Pfam" id="PF13450">
    <property type="entry name" value="NAD_binding_8"/>
    <property type="match status" value="1"/>
</dbReference>
<dbReference type="PANTHER" id="PTHR10668:SF103">
    <property type="entry name" value="PYRIDINE NUCLEOTIDE-DISULFIDE OXIDOREDUCTASE DOMAIN-CONTAINING PROTEIN 2"/>
    <property type="match status" value="1"/>
</dbReference>
<dbReference type="Gene3D" id="3.50.50.60">
    <property type="entry name" value="FAD/NAD(P)-binding domain"/>
    <property type="match status" value="2"/>
</dbReference>
<evidence type="ECO:0000313" key="1">
    <source>
        <dbReference type="EMBL" id="SPD72404.1"/>
    </source>
</evidence>
<gene>
    <name evidence="1" type="ORF">PITCH_A1330017</name>
</gene>
<accession>A0A445MSB2</accession>
<sequence>MRDTNYDVVIIGAGPNGLATGAYLSKAGLKVLILEKRYEAGGGLATEEVTYPGFLHNTHSKYHMMVDFAPPYRDFDLAEKYNCKYLQPECQFAMPLLDGRVLCIYTDIDKTCESIAQFSKSDAKNYREFSKKLGDLMNGFLGPATYAPPHAVLDQVTKLHSTPLGKEIMDYSEKSAREIVFDVFENETVRTLMLYASCHWGVEYNAIGIGYMALIYLNRITNYRLCIGGSHMIGQALNKIIHEYNGAVINNCRVKRIIVENKKAKGVELADGTIINASKAVISSVDTHQTFLKFVGKDELEEDFGEKIEVWQWEKWSLFETHMALEEPPVFAVANKDPSINKACVYVLGYETLDDLINHWDAIQNGVLMENAGFNCSFPSVHDSKQAPKGRCTGLISQMAPFDLKDGGSEKWYSHRFKKEHADRCIDLLSRYAPNINHDKVFQTYIISPLDIENRFSDMVKGSIKQGAYHPLQMGFMRPNEECSHARTPIKGLYLCGSCCYPGGLITFGSGYLAANALAEDLGFEKWWSDPEYLTEYRKIYM</sequence>
<dbReference type="AlphaFoldDB" id="A0A445MSB2"/>
<organism evidence="1">
    <name type="scientific">uncultured Desulfobacterium sp</name>
    <dbReference type="NCBI Taxonomy" id="201089"/>
    <lineage>
        <taxon>Bacteria</taxon>
        <taxon>Pseudomonadati</taxon>
        <taxon>Thermodesulfobacteriota</taxon>
        <taxon>Desulfobacteria</taxon>
        <taxon>Desulfobacterales</taxon>
        <taxon>Desulfobacteriaceae</taxon>
        <taxon>Desulfobacterium</taxon>
        <taxon>environmental samples</taxon>
    </lineage>
</organism>
<name>A0A445MSB2_9BACT</name>
<protein>
    <submittedName>
        <fullName evidence="1">FAD dependent oxidoreductase</fullName>
    </submittedName>
</protein>
<proteinExistence type="predicted"/>
<dbReference type="PANTHER" id="PTHR10668">
    <property type="entry name" value="PHYTOENE DEHYDROGENASE"/>
    <property type="match status" value="1"/>
</dbReference>
<reference evidence="1" key="1">
    <citation type="submission" date="2018-01" db="EMBL/GenBank/DDBJ databases">
        <authorList>
            <person name="Regsiter A."/>
            <person name="William W."/>
        </authorList>
    </citation>
    <scope>NUCLEOTIDE SEQUENCE</scope>
    <source>
        <strain evidence="1">TRIP AH-1</strain>
    </source>
</reference>
<dbReference type="EMBL" id="OJIN01000039">
    <property type="protein sequence ID" value="SPD72404.1"/>
    <property type="molecule type" value="Genomic_DNA"/>
</dbReference>
<dbReference type="InterPro" id="IPR036188">
    <property type="entry name" value="FAD/NAD-bd_sf"/>
</dbReference>